<dbReference type="OrthoDB" id="1707883at2"/>
<evidence type="ECO:0000256" key="1">
    <source>
        <dbReference type="SAM" id="Coils"/>
    </source>
</evidence>
<protein>
    <recommendedName>
        <fullName evidence="4">Transposase</fullName>
    </recommendedName>
</protein>
<accession>A0A150FBB3</accession>
<proteinExistence type="predicted"/>
<dbReference type="Proteomes" id="UP000075430">
    <property type="component" value="Unassembled WGS sequence"/>
</dbReference>
<name>A0A150FBB3_9BACI</name>
<dbReference type="EMBL" id="LSBA01000004">
    <property type="protein sequence ID" value="KXZ22583.1"/>
    <property type="molecule type" value="Genomic_DNA"/>
</dbReference>
<sequence>MANVNPNTQGLKTYALQKKINTKERVDEALKKMYKENVRINFNSVSKVAKVSKAFLYKELEYRNKIELFRKEQEGIKSLNHYKKSVSETSKDVIIEALKNKISELNQKIRELELENKQLKETRKVELGNIYDKI</sequence>
<reference evidence="3" key="1">
    <citation type="submission" date="2016-02" db="EMBL/GenBank/DDBJ databases">
        <authorList>
            <person name="Dunlap C."/>
        </authorList>
    </citation>
    <scope>NUCLEOTIDE SEQUENCE [LARGE SCALE GENOMIC DNA]</scope>
    <source>
        <strain evidence="3">NRRL B-41092</strain>
    </source>
</reference>
<dbReference type="InterPro" id="IPR046229">
    <property type="entry name" value="TnpC-like"/>
</dbReference>
<dbReference type="Pfam" id="PF19776">
    <property type="entry name" value="DUF6262"/>
    <property type="match status" value="1"/>
</dbReference>
<feature type="coiled-coil region" evidence="1">
    <location>
        <begin position="95"/>
        <end position="129"/>
    </location>
</feature>
<dbReference type="AlphaFoldDB" id="A0A150FBB3"/>
<gene>
    <name evidence="2" type="ORF">AXI58_07325</name>
</gene>
<keyword evidence="3" id="KW-1185">Reference proteome</keyword>
<evidence type="ECO:0008006" key="4">
    <source>
        <dbReference type="Google" id="ProtNLM"/>
    </source>
</evidence>
<organism evidence="2 3">
    <name type="scientific">Bacillus nakamurai</name>
    <dbReference type="NCBI Taxonomy" id="1793963"/>
    <lineage>
        <taxon>Bacteria</taxon>
        <taxon>Bacillati</taxon>
        <taxon>Bacillota</taxon>
        <taxon>Bacilli</taxon>
        <taxon>Bacillales</taxon>
        <taxon>Bacillaceae</taxon>
        <taxon>Bacillus</taxon>
    </lineage>
</organism>
<comment type="caution">
    <text evidence="2">The sequence shown here is derived from an EMBL/GenBank/DDBJ whole genome shotgun (WGS) entry which is preliminary data.</text>
</comment>
<dbReference type="RefSeq" id="WP_061520170.1">
    <property type="nucleotide sequence ID" value="NZ_JARLZY010000002.1"/>
</dbReference>
<evidence type="ECO:0000313" key="3">
    <source>
        <dbReference type="Proteomes" id="UP000075430"/>
    </source>
</evidence>
<evidence type="ECO:0000313" key="2">
    <source>
        <dbReference type="EMBL" id="KXZ22583.1"/>
    </source>
</evidence>
<keyword evidence="1" id="KW-0175">Coiled coil</keyword>